<dbReference type="InterPro" id="IPR003673">
    <property type="entry name" value="CoA-Trfase_fam_III"/>
</dbReference>
<dbReference type="InterPro" id="IPR044855">
    <property type="entry name" value="CoA-Trfase_III_dom3_sf"/>
</dbReference>
<sequence>MPPHSGPLAGLRILDFSTLLPGPYATMLMADMGADVLRIESPQRPDMLRALPPYVGAGGEQVSAAHATINRNKRSLALNLKDPRAGDIVRRLLAEYDVIVEQFRPGVMDKLGLGYTTLQKTREDLIYCSITGYGQSGPLKQRAGHDINYLALSGLASYSGRADSGPSLSGTQVADIAGGSHHAVMAILAAVYQRQASGRGSHIDISMTDCAFALNAISGANTLAGGTPPALGQELLNGGSYYDYYQTADGRYLSVGSLEPQFALRFFEGIGKPQWAERLMADEPAGILKADIAAVIASRTLQQWVRIFAEVDACVEPVLDFQEAADSALTRERAMVCQVALGNGESVAQVNTPFCFDGQKPARHAPGATLGQHSREVLLELGLEDSEIDSLLGDEVIA</sequence>
<accession>A0ABP9WRM7</accession>
<dbReference type="Gene3D" id="3.40.50.10540">
    <property type="entry name" value="Crotonobetainyl-coa:carnitine coa-transferase, domain 1"/>
    <property type="match status" value="1"/>
</dbReference>
<evidence type="ECO:0000313" key="1">
    <source>
        <dbReference type="EMBL" id="GAA5525223.1"/>
    </source>
</evidence>
<protein>
    <submittedName>
        <fullName evidence="1">Acetyl-CoA:oxalate CoA-transferase</fullName>
    </submittedName>
</protein>
<dbReference type="Proteomes" id="UP001408594">
    <property type="component" value="Unassembled WGS sequence"/>
</dbReference>
<dbReference type="PANTHER" id="PTHR48228:SF5">
    <property type="entry name" value="ALPHA-METHYLACYL-COA RACEMASE"/>
    <property type="match status" value="1"/>
</dbReference>
<gene>
    <name evidence="1" type="primary">yfdE_1</name>
    <name evidence="1" type="ORF">Maes01_01788</name>
</gene>
<name>A0ABP9WRM7_9GAMM</name>
<dbReference type="Gene3D" id="3.30.1540.10">
    <property type="entry name" value="formyl-coa transferase, domain 3"/>
    <property type="match status" value="1"/>
</dbReference>
<dbReference type="InterPro" id="IPR023606">
    <property type="entry name" value="CoA-Trfase_III_dom_1_sf"/>
</dbReference>
<organism evidence="1 2">
    <name type="scientific">Microbulbifer aestuariivivens</name>
    <dbReference type="NCBI Taxonomy" id="1908308"/>
    <lineage>
        <taxon>Bacteria</taxon>
        <taxon>Pseudomonadati</taxon>
        <taxon>Pseudomonadota</taxon>
        <taxon>Gammaproteobacteria</taxon>
        <taxon>Cellvibrionales</taxon>
        <taxon>Microbulbiferaceae</taxon>
        <taxon>Microbulbifer</taxon>
    </lineage>
</organism>
<reference evidence="1 2" key="1">
    <citation type="submission" date="2024-02" db="EMBL/GenBank/DDBJ databases">
        <title>Microbulbifer aestuariivivens NBRC 112533.</title>
        <authorList>
            <person name="Ichikawa N."/>
            <person name="Katano-Makiyama Y."/>
            <person name="Hidaka K."/>
        </authorList>
    </citation>
    <scope>NUCLEOTIDE SEQUENCE [LARGE SCALE GENOMIC DNA]</scope>
    <source>
        <strain evidence="1 2">NBRC 112533</strain>
    </source>
</reference>
<keyword evidence="2" id="KW-1185">Reference proteome</keyword>
<dbReference type="InterPro" id="IPR050509">
    <property type="entry name" value="CoA-transferase_III"/>
</dbReference>
<dbReference type="PANTHER" id="PTHR48228">
    <property type="entry name" value="SUCCINYL-COA--D-CITRAMALATE COA-TRANSFERASE"/>
    <property type="match status" value="1"/>
</dbReference>
<proteinExistence type="predicted"/>
<dbReference type="EMBL" id="BAABRT010000012">
    <property type="protein sequence ID" value="GAA5525223.1"/>
    <property type="molecule type" value="Genomic_DNA"/>
</dbReference>
<dbReference type="SUPFAM" id="SSF89796">
    <property type="entry name" value="CoA-transferase family III (CaiB/BaiF)"/>
    <property type="match status" value="1"/>
</dbReference>
<evidence type="ECO:0000313" key="2">
    <source>
        <dbReference type="Proteomes" id="UP001408594"/>
    </source>
</evidence>
<comment type="caution">
    <text evidence="1">The sequence shown here is derived from an EMBL/GenBank/DDBJ whole genome shotgun (WGS) entry which is preliminary data.</text>
</comment>
<dbReference type="Pfam" id="PF02515">
    <property type="entry name" value="CoA_transf_3"/>
    <property type="match status" value="1"/>
</dbReference>
<dbReference type="RefSeq" id="WP_345550733.1">
    <property type="nucleotide sequence ID" value="NZ_BAABRT010000012.1"/>
</dbReference>